<reference evidence="1" key="1">
    <citation type="journal article" date="2015" name="Nature">
        <title>Complex archaea that bridge the gap between prokaryotes and eukaryotes.</title>
        <authorList>
            <person name="Spang A."/>
            <person name="Saw J.H."/>
            <person name="Jorgensen S.L."/>
            <person name="Zaremba-Niedzwiedzka K."/>
            <person name="Martijn J."/>
            <person name="Lind A.E."/>
            <person name="van Eijk R."/>
            <person name="Schleper C."/>
            <person name="Guy L."/>
            <person name="Ettema T.J."/>
        </authorList>
    </citation>
    <scope>NUCLEOTIDE SEQUENCE</scope>
</reference>
<evidence type="ECO:0000313" key="1">
    <source>
        <dbReference type="EMBL" id="KKK92914.1"/>
    </source>
</evidence>
<dbReference type="SUPFAM" id="SSF51430">
    <property type="entry name" value="NAD(P)-linked oxidoreductase"/>
    <property type="match status" value="1"/>
</dbReference>
<proteinExistence type="predicted"/>
<feature type="non-terminal residue" evidence="1">
    <location>
        <position position="1"/>
    </location>
</feature>
<accession>A0A0F9BQX1</accession>
<gene>
    <name evidence="1" type="ORF">LCGC14_2698120</name>
</gene>
<dbReference type="Gene3D" id="3.20.20.100">
    <property type="entry name" value="NADP-dependent oxidoreductase domain"/>
    <property type="match status" value="1"/>
</dbReference>
<dbReference type="EMBL" id="LAZR01048001">
    <property type="protein sequence ID" value="KKK92914.1"/>
    <property type="molecule type" value="Genomic_DNA"/>
</dbReference>
<protein>
    <recommendedName>
        <fullName evidence="2">NADP-dependent oxidoreductase domain-containing protein</fullName>
    </recommendedName>
</protein>
<dbReference type="AlphaFoldDB" id="A0A0F9BQX1"/>
<name>A0A0F9BQX1_9ZZZZ</name>
<comment type="caution">
    <text evidence="1">The sequence shown here is derived from an EMBL/GenBank/DDBJ whole genome shotgun (WGS) entry which is preliminary data.</text>
</comment>
<sequence length="73" mass="8172">PGALTIKEALQYNMTLPVSTTIIGVDDVAQIEENVKIASEFSPLSEDEMAAIEYKCLPIVRQGLYFRRWELGV</sequence>
<dbReference type="InterPro" id="IPR036812">
    <property type="entry name" value="NAD(P)_OxRdtase_dom_sf"/>
</dbReference>
<organism evidence="1">
    <name type="scientific">marine sediment metagenome</name>
    <dbReference type="NCBI Taxonomy" id="412755"/>
    <lineage>
        <taxon>unclassified sequences</taxon>
        <taxon>metagenomes</taxon>
        <taxon>ecological metagenomes</taxon>
    </lineage>
</organism>
<evidence type="ECO:0008006" key="2">
    <source>
        <dbReference type="Google" id="ProtNLM"/>
    </source>
</evidence>